<dbReference type="PROSITE" id="PS50294">
    <property type="entry name" value="WD_REPEATS_REGION"/>
    <property type="match status" value="3"/>
</dbReference>
<comment type="similarity">
    <text evidence="1">Belongs to the WD repeat WDR48 family.</text>
</comment>
<feature type="repeat" description="WD" evidence="4">
    <location>
        <begin position="210"/>
        <end position="251"/>
    </location>
</feature>
<dbReference type="PROSITE" id="PS00678">
    <property type="entry name" value="WD_REPEATS_1"/>
    <property type="match status" value="2"/>
</dbReference>
<dbReference type="PANTHER" id="PTHR19862:SF14">
    <property type="entry name" value="WD REPEAT-CONTAINING PROTEIN 48"/>
    <property type="match status" value="1"/>
</dbReference>
<organism evidence="6 7">
    <name type="scientific">Stachybotrys chartarum (strain CBS 109288 / IBT 7711)</name>
    <name type="common">Toxic black mold</name>
    <name type="synonym">Stilbospora chartarum</name>
    <dbReference type="NCBI Taxonomy" id="1280523"/>
    <lineage>
        <taxon>Eukaryota</taxon>
        <taxon>Fungi</taxon>
        <taxon>Dikarya</taxon>
        <taxon>Ascomycota</taxon>
        <taxon>Pezizomycotina</taxon>
        <taxon>Sordariomycetes</taxon>
        <taxon>Hypocreomycetidae</taxon>
        <taxon>Hypocreales</taxon>
        <taxon>Stachybotryaceae</taxon>
        <taxon>Stachybotrys</taxon>
    </lineage>
</organism>
<dbReference type="InterPro" id="IPR001680">
    <property type="entry name" value="WD40_rpt"/>
</dbReference>
<dbReference type="Pfam" id="PF11816">
    <property type="entry name" value="DUF3337"/>
    <property type="match status" value="1"/>
</dbReference>
<dbReference type="InterPro" id="IPR036322">
    <property type="entry name" value="WD40_repeat_dom_sf"/>
</dbReference>
<feature type="region of interest" description="Disordered" evidence="5">
    <location>
        <begin position="661"/>
        <end position="759"/>
    </location>
</feature>
<dbReference type="SUPFAM" id="SSF50978">
    <property type="entry name" value="WD40 repeat-like"/>
    <property type="match status" value="1"/>
</dbReference>
<reference evidence="6 7" key="1">
    <citation type="journal article" date="2014" name="BMC Genomics">
        <title>Comparative genome sequencing reveals chemotype-specific gene clusters in the toxigenic black mold Stachybotrys.</title>
        <authorList>
            <person name="Semeiks J."/>
            <person name="Borek D."/>
            <person name="Otwinowski Z."/>
            <person name="Grishin N.V."/>
        </authorList>
    </citation>
    <scope>NUCLEOTIDE SEQUENCE [LARGE SCALE GENOMIC DNA]</scope>
    <source>
        <strain evidence="7">CBS 109288 / IBT 7711</strain>
    </source>
</reference>
<dbReference type="HOGENOM" id="CLU_002197_0_0_1"/>
<proteinExistence type="inferred from homology"/>
<evidence type="ECO:0000256" key="5">
    <source>
        <dbReference type="SAM" id="MobiDB-lite"/>
    </source>
</evidence>
<dbReference type="InterPro" id="IPR019775">
    <property type="entry name" value="WD40_repeat_CS"/>
</dbReference>
<dbReference type="InterPro" id="IPR021772">
    <property type="entry name" value="WDR48/Bun107"/>
</dbReference>
<dbReference type="Gene3D" id="2.130.10.10">
    <property type="entry name" value="YVTN repeat-like/Quinoprotein amine dehydrogenase"/>
    <property type="match status" value="2"/>
</dbReference>
<feature type="compositionally biased region" description="Basic and acidic residues" evidence="5">
    <location>
        <begin position="692"/>
        <end position="704"/>
    </location>
</feature>
<dbReference type="PRINTS" id="PR00320">
    <property type="entry name" value="GPROTEINBRPT"/>
</dbReference>
<sequence length="986" mass="107606">MAKKARQRISYVLENAKASAGGHRLGVNGLAVDSNNSILYSGGRDGIVCAWDLKLDASAPTDKSKSKTTFRAQTQAHMHWINDIALTKNNTALVSASSDLTVKVWRPHSEEDNLRAQTIGEHADYVKCVATPPADLNVDWVATGGLDRKICLWDLNGAGKTLEIDVTGEDVPEKGSVYSLCCGRNMIASGGPEKMIRLYDPRTGSRVSKLVGHVDNIRAILMDEAGDTVLSASSDKTIKLWSLKGGRCMYTFTMHDESVWSLFSDDPNLGIFYSSDRSGLVAKTDVRGSLEDVDDGLSLALVQEHFGVSKIVAAGGNIWTATNHSSINRWEDIDTSAEVQLPEAFRHQRAASIASNRPRQPSLPQADPTKKKEIPAHSILRISNMAVFPARTAVDPESNTLNETMTRKGSEIILEQPDPETKPFHQLPVETIEGQFGLLKHKLLNDRRRVLTLDTAGDVLLWDLIKCMPIQSFGKQHLEDVEKIVNTREAVAPWCSVDLSSGNLTVVLEPYNCFDAEVYADELEFEEPVEFREDQRISLGRWILRYLFAGLIDEEIKRDETHRQLLNADVEKRQGAGRANAPTSIVLPESAVPAWESADLVTTPRANGSQYPAATPGFGIGLATPAPNLTLQTSVAVGSPLNGVGDKGRASAEREDYFASGIAPSDGAAKSTAAPATPAAEASEAKTPAENGNDKGKDKDKAPDSAKSPTSAFGKKFRMSFSTKKLARSGSQATQEKPAVVDEKAEESETSSSHEKEVEDSFYGVVQKIRNEYEKLLAETPDKLVETRLTPSLPSETPVLKLPPATQIIIQEETSGGSANIYQGTVESVGRDADVIEQKAPMWLGDVLLQNQIPFKDPIKISFVLHPLGDLPVIAAEDGNNRLNANRMLRVKKILAYVAERIEPQPEEPDPDALRPEEYLELYCNDQLLENTMTLATLRAHVWKGGNDIVLHYKANGRKVIEPLEQPAPEPETESAPQVAATAPSV</sequence>
<evidence type="ECO:0000256" key="1">
    <source>
        <dbReference type="ARBA" id="ARBA00006917"/>
    </source>
</evidence>
<feature type="repeat" description="WD" evidence="4">
    <location>
        <begin position="74"/>
        <end position="105"/>
    </location>
</feature>
<evidence type="ECO:0000256" key="4">
    <source>
        <dbReference type="PROSITE-ProRule" id="PRU00221"/>
    </source>
</evidence>
<feature type="region of interest" description="Disordered" evidence="5">
    <location>
        <begin position="349"/>
        <end position="374"/>
    </location>
</feature>
<feature type="repeat" description="WD" evidence="4">
    <location>
        <begin position="20"/>
        <end position="61"/>
    </location>
</feature>
<dbReference type="AlphaFoldDB" id="A0A084B5E8"/>
<dbReference type="GO" id="GO:0043130">
    <property type="term" value="F:ubiquitin binding"/>
    <property type="evidence" value="ECO:0007669"/>
    <property type="project" value="TreeGrafter"/>
</dbReference>
<feature type="region of interest" description="Disordered" evidence="5">
    <location>
        <begin position="963"/>
        <end position="986"/>
    </location>
</feature>
<dbReference type="CDD" id="cd17041">
    <property type="entry name" value="Ubl_WDR48"/>
    <property type="match status" value="1"/>
</dbReference>
<name>A0A084B5E8_STACB</name>
<keyword evidence="2 4" id="KW-0853">WD repeat</keyword>
<keyword evidence="3" id="KW-0677">Repeat</keyword>
<gene>
    <name evidence="6" type="ORF">S7711_02559</name>
</gene>
<accession>A0A084B5E8</accession>
<dbReference type="Proteomes" id="UP000028045">
    <property type="component" value="Unassembled WGS sequence"/>
</dbReference>
<evidence type="ECO:0000313" key="6">
    <source>
        <dbReference type="EMBL" id="KEY72777.1"/>
    </source>
</evidence>
<dbReference type="InterPro" id="IPR051246">
    <property type="entry name" value="WDR48"/>
</dbReference>
<dbReference type="InterPro" id="IPR020472">
    <property type="entry name" value="WD40_PAC1"/>
</dbReference>
<feature type="compositionally biased region" description="Low complexity" evidence="5">
    <location>
        <begin position="668"/>
        <end position="691"/>
    </location>
</feature>
<dbReference type="CDD" id="cd00200">
    <property type="entry name" value="WD40"/>
    <property type="match status" value="1"/>
</dbReference>
<evidence type="ECO:0000313" key="7">
    <source>
        <dbReference type="Proteomes" id="UP000028045"/>
    </source>
</evidence>
<dbReference type="OrthoDB" id="2421129at2759"/>
<dbReference type="GO" id="GO:0000724">
    <property type="term" value="P:double-strand break repair via homologous recombination"/>
    <property type="evidence" value="ECO:0007669"/>
    <property type="project" value="TreeGrafter"/>
</dbReference>
<evidence type="ECO:0000256" key="3">
    <source>
        <dbReference type="ARBA" id="ARBA00022737"/>
    </source>
</evidence>
<keyword evidence="7" id="KW-1185">Reference proteome</keyword>
<evidence type="ECO:0000256" key="2">
    <source>
        <dbReference type="ARBA" id="ARBA00022574"/>
    </source>
</evidence>
<dbReference type="SMART" id="SM00320">
    <property type="entry name" value="WD40"/>
    <property type="match status" value="6"/>
</dbReference>
<feature type="compositionally biased region" description="Polar residues" evidence="5">
    <location>
        <begin position="353"/>
        <end position="363"/>
    </location>
</feature>
<dbReference type="PANTHER" id="PTHR19862">
    <property type="entry name" value="WD REPEAT-CONTAINING PROTEIN 48"/>
    <property type="match status" value="1"/>
</dbReference>
<protein>
    <submittedName>
        <fullName evidence="6">Uncharacterized protein</fullName>
    </submittedName>
</protein>
<dbReference type="EMBL" id="KL648018">
    <property type="protein sequence ID" value="KEY72777.1"/>
    <property type="molecule type" value="Genomic_DNA"/>
</dbReference>
<dbReference type="PROSITE" id="PS50082">
    <property type="entry name" value="WD_REPEATS_2"/>
    <property type="match status" value="3"/>
</dbReference>
<dbReference type="Pfam" id="PF00400">
    <property type="entry name" value="WD40"/>
    <property type="match status" value="4"/>
</dbReference>
<dbReference type="InterPro" id="IPR015943">
    <property type="entry name" value="WD40/YVTN_repeat-like_dom_sf"/>
</dbReference>